<dbReference type="InterPro" id="IPR002528">
    <property type="entry name" value="MATE_fam"/>
</dbReference>
<dbReference type="STRING" id="282301.A0A267DNE9"/>
<feature type="transmembrane region" description="Helical" evidence="6">
    <location>
        <begin position="448"/>
        <end position="471"/>
    </location>
</feature>
<dbReference type="PANTHER" id="PTHR11206">
    <property type="entry name" value="MULTIDRUG RESISTANCE PROTEIN"/>
    <property type="match status" value="1"/>
</dbReference>
<comment type="similarity">
    <text evidence="2 6">Belongs to the multi antimicrobial extrusion (MATE) (TC 2.A.66.1) family.</text>
</comment>
<feature type="region of interest" description="Disordered" evidence="7">
    <location>
        <begin position="530"/>
        <end position="549"/>
    </location>
</feature>
<organism evidence="8 9">
    <name type="scientific">Macrostomum lignano</name>
    <dbReference type="NCBI Taxonomy" id="282301"/>
    <lineage>
        <taxon>Eukaryota</taxon>
        <taxon>Metazoa</taxon>
        <taxon>Spiralia</taxon>
        <taxon>Lophotrochozoa</taxon>
        <taxon>Platyhelminthes</taxon>
        <taxon>Rhabditophora</taxon>
        <taxon>Macrostomorpha</taxon>
        <taxon>Macrostomida</taxon>
        <taxon>Macrostomidae</taxon>
        <taxon>Macrostomum</taxon>
    </lineage>
</organism>
<dbReference type="InterPro" id="IPR045069">
    <property type="entry name" value="MATE_euk"/>
</dbReference>
<comment type="caution">
    <text evidence="8">The sequence shown here is derived from an EMBL/GenBank/DDBJ whole genome shotgun (WGS) entry which is preliminary data.</text>
</comment>
<evidence type="ECO:0000256" key="3">
    <source>
        <dbReference type="ARBA" id="ARBA00022692"/>
    </source>
</evidence>
<dbReference type="CDD" id="cd13132">
    <property type="entry name" value="MATE_eukaryotic"/>
    <property type="match status" value="1"/>
</dbReference>
<keyword evidence="3 6" id="KW-0812">Transmembrane</keyword>
<feature type="transmembrane region" description="Helical" evidence="6">
    <location>
        <begin position="198"/>
        <end position="222"/>
    </location>
</feature>
<feature type="transmembrane region" description="Helical" evidence="6">
    <location>
        <begin position="275"/>
        <end position="297"/>
    </location>
</feature>
<feature type="transmembrane region" description="Helical" evidence="6">
    <location>
        <begin position="583"/>
        <end position="602"/>
    </location>
</feature>
<keyword evidence="5 6" id="KW-0472">Membrane</keyword>
<dbReference type="GO" id="GO:0015297">
    <property type="term" value="F:antiporter activity"/>
    <property type="evidence" value="ECO:0007669"/>
    <property type="project" value="InterPro"/>
</dbReference>
<feature type="transmembrane region" description="Helical" evidence="6">
    <location>
        <begin position="50"/>
        <end position="69"/>
    </location>
</feature>
<dbReference type="NCBIfam" id="TIGR00797">
    <property type="entry name" value="matE"/>
    <property type="match status" value="1"/>
</dbReference>
<accession>A0A267DNE9</accession>
<evidence type="ECO:0000256" key="6">
    <source>
        <dbReference type="RuleBase" id="RU004914"/>
    </source>
</evidence>
<feature type="transmembrane region" description="Helical" evidence="6">
    <location>
        <begin position="89"/>
        <end position="113"/>
    </location>
</feature>
<dbReference type="AlphaFoldDB" id="A0A267DNE9"/>
<feature type="transmembrane region" description="Helical" evidence="6">
    <location>
        <begin position="170"/>
        <end position="191"/>
    </location>
</feature>
<feature type="transmembrane region" description="Helical" evidence="6">
    <location>
        <begin position="382"/>
        <end position="401"/>
    </location>
</feature>
<dbReference type="GO" id="GO:0016020">
    <property type="term" value="C:membrane"/>
    <property type="evidence" value="ECO:0007669"/>
    <property type="project" value="UniProtKB-SubCell"/>
</dbReference>
<gene>
    <name evidence="8" type="ORF">BOX15_Mlig026979g1</name>
</gene>
<reference evidence="8 9" key="1">
    <citation type="submission" date="2017-06" db="EMBL/GenBank/DDBJ databases">
        <title>A platform for efficient transgenesis in Macrostomum lignano, a flatworm model organism for stem cell research.</title>
        <authorList>
            <person name="Berezikov E."/>
        </authorList>
    </citation>
    <scope>NUCLEOTIDE SEQUENCE [LARGE SCALE GENOMIC DNA]</scope>
    <source>
        <strain evidence="8">DV1</strain>
        <tissue evidence="8">Whole organism</tissue>
    </source>
</reference>
<protein>
    <recommendedName>
        <fullName evidence="6">Multidrug and toxin extrusion protein</fullName>
    </recommendedName>
</protein>
<dbReference type="OrthoDB" id="2126698at2759"/>
<dbReference type="GO" id="GO:1990961">
    <property type="term" value="P:xenobiotic detoxification by transmembrane export across the plasma membrane"/>
    <property type="evidence" value="ECO:0007669"/>
    <property type="project" value="InterPro"/>
</dbReference>
<evidence type="ECO:0000256" key="4">
    <source>
        <dbReference type="ARBA" id="ARBA00022989"/>
    </source>
</evidence>
<dbReference type="Pfam" id="PF01554">
    <property type="entry name" value="MatE"/>
    <property type="match status" value="2"/>
</dbReference>
<keyword evidence="4 6" id="KW-1133">Transmembrane helix</keyword>
<feature type="region of interest" description="Disordered" evidence="7">
    <location>
        <begin position="498"/>
        <end position="522"/>
    </location>
</feature>
<sequence length="639" mass="69693">MPSIAANRDSNYASIDFHYGENSDGYGDTRGCCSSLRQITWASLRQEIQLLLKIGWPVIVTNFLNFVILSESVMMCGHLTKDELDGAALANSLINALGLSIGVGLCTGCDTLFSQSYGSVNKRRMGTYLLQSLMIIGLFPFLIWAVHINILPILLALGQLPNVSLLAAEYMLWFSPGVIFNFFYLILARYLQNQDRVYAPMLCAVAGNVFNLISQYLCIYVWNFGFVSSAVCQALTFVIMFVLLIGYIVFSHVYVETWNGWDVESLFNWWQFLKLALPGMGMVSLETFCWEVGTFVAGYMGEEELGAQSILFQTETWTFMIALGLSIAVNIRVGQSLGALNGSRAKLVWLAGCCCLLCSATVTTIIFITCRSLLPYMFTNDANIAAIAAGIFPVLGLFQFIDGISCISAGALRGCGRQATGALLVITAYYIIGLPVGIPVALTTSLRVFGLWLGLLIGICITAPTYIFLLCRQDWNRQAELAQERIQVAEERQQVYDTEAELEDSGRSPSTKAKRAASEATALLDDSPGARRLSTASAGGGRRHRRRMPSNPAFVSSIRVVPLRVKPHASDPKKIWRMALTRLAIGLACLGILLIGVIGRVATQNVYYNGNGGGSLNETTTANSTAIELTTVVVAALAN</sequence>
<comment type="subcellular location">
    <subcellularLocation>
        <location evidence="1">Membrane</location>
        <topology evidence="1">Multi-pass membrane protein</topology>
    </subcellularLocation>
</comment>
<feature type="transmembrane region" description="Helical" evidence="6">
    <location>
        <begin position="347"/>
        <end position="370"/>
    </location>
</feature>
<evidence type="ECO:0000256" key="5">
    <source>
        <dbReference type="ARBA" id="ARBA00023136"/>
    </source>
</evidence>
<evidence type="ECO:0000313" key="8">
    <source>
        <dbReference type="EMBL" id="PAA50079.1"/>
    </source>
</evidence>
<dbReference type="Proteomes" id="UP000215902">
    <property type="component" value="Unassembled WGS sequence"/>
</dbReference>
<evidence type="ECO:0000313" key="9">
    <source>
        <dbReference type="Proteomes" id="UP000215902"/>
    </source>
</evidence>
<evidence type="ECO:0000256" key="7">
    <source>
        <dbReference type="SAM" id="MobiDB-lite"/>
    </source>
</evidence>
<dbReference type="GO" id="GO:0042910">
    <property type="term" value="F:xenobiotic transmembrane transporter activity"/>
    <property type="evidence" value="ECO:0007669"/>
    <property type="project" value="InterPro"/>
</dbReference>
<evidence type="ECO:0000256" key="2">
    <source>
        <dbReference type="ARBA" id="ARBA00010199"/>
    </source>
</evidence>
<proteinExistence type="inferred from homology"/>
<keyword evidence="9" id="KW-1185">Reference proteome</keyword>
<feature type="transmembrane region" description="Helical" evidence="6">
    <location>
        <begin position="422"/>
        <end position="442"/>
    </location>
</feature>
<feature type="transmembrane region" description="Helical" evidence="6">
    <location>
        <begin position="234"/>
        <end position="255"/>
    </location>
</feature>
<dbReference type="EMBL" id="NIVC01003722">
    <property type="protein sequence ID" value="PAA50079.1"/>
    <property type="molecule type" value="Genomic_DNA"/>
</dbReference>
<feature type="transmembrane region" description="Helical" evidence="6">
    <location>
        <begin position="133"/>
        <end position="158"/>
    </location>
</feature>
<feature type="transmembrane region" description="Helical" evidence="6">
    <location>
        <begin position="317"/>
        <end position="335"/>
    </location>
</feature>
<evidence type="ECO:0000256" key="1">
    <source>
        <dbReference type="ARBA" id="ARBA00004141"/>
    </source>
</evidence>
<name>A0A267DNE9_9PLAT</name>